<accession>A0A2M8TPT5</accession>
<evidence type="ECO:0000313" key="1">
    <source>
        <dbReference type="EMBL" id="PJI25944.1"/>
    </source>
</evidence>
<evidence type="ECO:0000313" key="2">
    <source>
        <dbReference type="Proteomes" id="UP000229884"/>
    </source>
</evidence>
<proteinExistence type="predicted"/>
<protein>
    <submittedName>
        <fullName evidence="1">Uncharacterized protein</fullName>
    </submittedName>
</protein>
<dbReference type="AlphaFoldDB" id="A0A2M8TPT5"/>
<name>A0A2M8TPT5_PREIN</name>
<organism evidence="1 2">
    <name type="scientific">Prevotella intermedia</name>
    <dbReference type="NCBI Taxonomy" id="28131"/>
    <lineage>
        <taxon>Bacteria</taxon>
        <taxon>Pseudomonadati</taxon>
        <taxon>Bacteroidota</taxon>
        <taxon>Bacteroidia</taxon>
        <taxon>Bacteroidales</taxon>
        <taxon>Prevotellaceae</taxon>
        <taxon>Prevotella</taxon>
    </lineage>
</organism>
<comment type="caution">
    <text evidence="1">The sequence shown here is derived from an EMBL/GenBank/DDBJ whole genome shotgun (WGS) entry which is preliminary data.</text>
</comment>
<sequence length="177" mass="21231">MTSTFLVLIILSLVWYLYTQAKCWSICNSMSVSNDPIYFIKKYGWASFNSKMKQDQCLRRAINIGLISRGDYVRLTRTYYNVDLGWSDIVFIQGSFFENEVEEIGFRFSILNKRLTEIRLVYSNKPDMMFPHLPYNCNEKYENLIKKLNTYHQDWENYVGIQMDDENKIYITIFMYK</sequence>
<dbReference type="EMBL" id="PENG01000003">
    <property type="protein sequence ID" value="PJI25944.1"/>
    <property type="molecule type" value="Genomic_DNA"/>
</dbReference>
<gene>
    <name evidence="1" type="ORF">CTM58_13010</name>
</gene>
<reference evidence="1 2" key="1">
    <citation type="submission" date="2017-11" db="EMBL/GenBank/DDBJ databases">
        <title>Genome sequencing of Prevotella intermedia KCOM 2832.</title>
        <authorList>
            <person name="Kook J.-K."/>
            <person name="Park S.-N."/>
            <person name="Lim Y.K."/>
        </authorList>
    </citation>
    <scope>NUCLEOTIDE SEQUENCE [LARGE SCALE GENOMIC DNA]</scope>
    <source>
        <strain evidence="1 2">KCOM 2832</strain>
    </source>
</reference>
<dbReference type="Proteomes" id="UP000229884">
    <property type="component" value="Unassembled WGS sequence"/>
</dbReference>